<name>A0ABW5GXU9_9PSEU</name>
<dbReference type="PROSITE" id="PS51409">
    <property type="entry name" value="ARGINASE_2"/>
    <property type="match status" value="1"/>
</dbReference>
<keyword evidence="2 5" id="KW-0378">Hydrolase</keyword>
<comment type="caution">
    <text evidence="5">The sequence shown here is derived from an EMBL/GenBank/DDBJ whole genome shotgun (WGS) entry which is preliminary data.</text>
</comment>
<sequence length="299" mass="30842">MTDLVVLDAPSNLGLRPPADGAVPGCYKTPGVLRDLGILATLGATDAGVVTPGRYLSTWAPGDGVRNSAGIASYTRALAARLAKIRAGGGFPVVLGGDCSIALGAALALRREGRYGIAYLDGHDDFRSLENAPHVGAAAGEDLAIMTGRGAPELADLDGLRPYVRDEDVVVLGVRERESGNLRTAGIRAVSSESITAGGVGEAIRAARETFEGLDGFWVHVDIDVLDPKYVSAVDSPDPGGLDPDALVSLLRGLFALPGAAGFELTVFDPDLDPDGAQARLVHEVLARAFADFRSGSGS</sequence>
<keyword evidence="3" id="KW-0464">Manganese</keyword>
<reference evidence="6" key="1">
    <citation type="journal article" date="2019" name="Int. J. Syst. Evol. Microbiol.">
        <title>The Global Catalogue of Microorganisms (GCM) 10K type strain sequencing project: providing services to taxonomists for standard genome sequencing and annotation.</title>
        <authorList>
            <consortium name="The Broad Institute Genomics Platform"/>
            <consortium name="The Broad Institute Genome Sequencing Center for Infectious Disease"/>
            <person name="Wu L."/>
            <person name="Ma J."/>
        </authorList>
    </citation>
    <scope>NUCLEOTIDE SEQUENCE [LARGE SCALE GENOMIC DNA]</scope>
    <source>
        <strain evidence="6">CGMCC 4.7643</strain>
    </source>
</reference>
<keyword evidence="6" id="KW-1185">Reference proteome</keyword>
<dbReference type="EMBL" id="JBHUKU010000036">
    <property type="protein sequence ID" value="MFD2465683.1"/>
    <property type="molecule type" value="Genomic_DNA"/>
</dbReference>
<dbReference type="RefSeq" id="WP_345408600.1">
    <property type="nucleotide sequence ID" value="NZ_BAABHG010000029.1"/>
</dbReference>
<evidence type="ECO:0000256" key="1">
    <source>
        <dbReference type="ARBA" id="ARBA00022723"/>
    </source>
</evidence>
<dbReference type="InterPro" id="IPR006035">
    <property type="entry name" value="Ureohydrolase"/>
</dbReference>
<proteinExistence type="inferred from homology"/>
<evidence type="ECO:0000313" key="6">
    <source>
        <dbReference type="Proteomes" id="UP001597419"/>
    </source>
</evidence>
<dbReference type="Pfam" id="PF00491">
    <property type="entry name" value="Arginase"/>
    <property type="match status" value="1"/>
</dbReference>
<evidence type="ECO:0000313" key="5">
    <source>
        <dbReference type="EMBL" id="MFD2465683.1"/>
    </source>
</evidence>
<keyword evidence="1" id="KW-0479">Metal-binding</keyword>
<comment type="similarity">
    <text evidence="4">Belongs to the arginase family.</text>
</comment>
<dbReference type="Gene3D" id="3.40.800.10">
    <property type="entry name" value="Ureohydrolase domain"/>
    <property type="match status" value="1"/>
</dbReference>
<dbReference type="SUPFAM" id="SSF52768">
    <property type="entry name" value="Arginase/deacetylase"/>
    <property type="match status" value="1"/>
</dbReference>
<dbReference type="Proteomes" id="UP001597419">
    <property type="component" value="Unassembled WGS sequence"/>
</dbReference>
<dbReference type="EC" id="3.5.3.-" evidence="5"/>
<gene>
    <name evidence="5" type="ORF">ACFSYJ_44240</name>
</gene>
<organism evidence="5 6">
    <name type="scientific">Amycolatopsis samaneae</name>
    <dbReference type="NCBI Taxonomy" id="664691"/>
    <lineage>
        <taxon>Bacteria</taxon>
        <taxon>Bacillati</taxon>
        <taxon>Actinomycetota</taxon>
        <taxon>Actinomycetes</taxon>
        <taxon>Pseudonocardiales</taxon>
        <taxon>Pseudonocardiaceae</taxon>
        <taxon>Amycolatopsis</taxon>
    </lineage>
</organism>
<evidence type="ECO:0000256" key="3">
    <source>
        <dbReference type="ARBA" id="ARBA00023211"/>
    </source>
</evidence>
<dbReference type="CDD" id="cd09999">
    <property type="entry name" value="Arginase-like_1"/>
    <property type="match status" value="1"/>
</dbReference>
<accession>A0ABW5GXU9</accession>
<dbReference type="InterPro" id="IPR023696">
    <property type="entry name" value="Ureohydrolase_dom_sf"/>
</dbReference>
<dbReference type="GO" id="GO:0016787">
    <property type="term" value="F:hydrolase activity"/>
    <property type="evidence" value="ECO:0007669"/>
    <property type="project" value="UniProtKB-KW"/>
</dbReference>
<protein>
    <submittedName>
        <fullName evidence="5">Arginase family protein</fullName>
        <ecNumber evidence="5">3.5.3.-</ecNumber>
    </submittedName>
</protein>
<dbReference type="PANTHER" id="PTHR43782:SF3">
    <property type="entry name" value="ARGINASE"/>
    <property type="match status" value="1"/>
</dbReference>
<dbReference type="PANTHER" id="PTHR43782">
    <property type="entry name" value="ARGINASE"/>
    <property type="match status" value="1"/>
</dbReference>
<evidence type="ECO:0000256" key="4">
    <source>
        <dbReference type="PROSITE-ProRule" id="PRU00742"/>
    </source>
</evidence>
<evidence type="ECO:0000256" key="2">
    <source>
        <dbReference type="ARBA" id="ARBA00022801"/>
    </source>
</evidence>